<feature type="compositionally biased region" description="Polar residues" evidence="1">
    <location>
        <begin position="195"/>
        <end position="217"/>
    </location>
</feature>
<evidence type="ECO:0000313" key="3">
    <source>
        <dbReference type="EMBL" id="PWK82777.1"/>
    </source>
</evidence>
<dbReference type="PANTHER" id="PTHR31616">
    <property type="entry name" value="TREHALASE"/>
    <property type="match status" value="1"/>
</dbReference>
<feature type="domain" description="GH15-like" evidence="2">
    <location>
        <begin position="3"/>
        <end position="48"/>
    </location>
</feature>
<evidence type="ECO:0000259" key="2">
    <source>
        <dbReference type="Pfam" id="PF00723"/>
    </source>
</evidence>
<protein>
    <submittedName>
        <fullName evidence="3">Glycosyl hydrolase family 15</fullName>
    </submittedName>
</protein>
<dbReference type="InterPro" id="IPR008928">
    <property type="entry name" value="6-hairpin_glycosidase_sf"/>
</dbReference>
<feature type="compositionally biased region" description="Polar residues" evidence="1">
    <location>
        <begin position="282"/>
        <end position="291"/>
    </location>
</feature>
<dbReference type="GO" id="GO:0005975">
    <property type="term" value="P:carbohydrate metabolic process"/>
    <property type="evidence" value="ECO:0007669"/>
    <property type="project" value="InterPro"/>
</dbReference>
<organism evidence="3 4">
    <name type="scientific">Lentzea atacamensis</name>
    <dbReference type="NCBI Taxonomy" id="531938"/>
    <lineage>
        <taxon>Bacteria</taxon>
        <taxon>Bacillati</taxon>
        <taxon>Actinomycetota</taxon>
        <taxon>Actinomycetes</taxon>
        <taxon>Pseudonocardiales</taxon>
        <taxon>Pseudonocardiaceae</taxon>
        <taxon>Lentzea</taxon>
    </lineage>
</organism>
<dbReference type="EMBL" id="QGHB01000012">
    <property type="protein sequence ID" value="PWK82777.1"/>
    <property type="molecule type" value="Genomic_DNA"/>
</dbReference>
<gene>
    <name evidence="3" type="ORF">C8D88_11225</name>
</gene>
<proteinExistence type="predicted"/>
<dbReference type="GO" id="GO:0004553">
    <property type="term" value="F:hydrolase activity, hydrolyzing O-glycosyl compounds"/>
    <property type="evidence" value="ECO:0007669"/>
    <property type="project" value="TreeGrafter"/>
</dbReference>
<name>A0A316HQ18_9PSEU</name>
<evidence type="ECO:0000256" key="1">
    <source>
        <dbReference type="SAM" id="MobiDB-lite"/>
    </source>
</evidence>
<dbReference type="InterPro" id="IPR012341">
    <property type="entry name" value="6hp_glycosidase-like_sf"/>
</dbReference>
<dbReference type="InterPro" id="IPR011613">
    <property type="entry name" value="GH15-like"/>
</dbReference>
<dbReference type="AlphaFoldDB" id="A0A316HQ18"/>
<dbReference type="Pfam" id="PF00723">
    <property type="entry name" value="Glyco_hydro_15"/>
    <property type="match status" value="2"/>
</dbReference>
<comment type="caution">
    <text evidence="3">The sequence shown here is derived from an EMBL/GenBank/DDBJ whole genome shotgun (WGS) entry which is preliminary data.</text>
</comment>
<evidence type="ECO:0000313" key="4">
    <source>
        <dbReference type="Proteomes" id="UP000246005"/>
    </source>
</evidence>
<feature type="domain" description="GH15-like" evidence="2">
    <location>
        <begin position="54"/>
        <end position="212"/>
    </location>
</feature>
<feature type="region of interest" description="Disordered" evidence="1">
    <location>
        <begin position="250"/>
        <end position="291"/>
    </location>
</feature>
<accession>A0A316HQ18</accession>
<dbReference type="SUPFAM" id="SSF48208">
    <property type="entry name" value="Six-hairpin glycosidases"/>
    <property type="match status" value="1"/>
</dbReference>
<keyword evidence="3" id="KW-0378">Hydrolase</keyword>
<dbReference type="PANTHER" id="PTHR31616:SF0">
    <property type="entry name" value="GLUCAN 1,4-ALPHA-GLUCOSIDASE"/>
    <property type="match status" value="1"/>
</dbReference>
<sequence>MRRSALTLRALCHRDTGAVLAAATTSLPEQIGGVRNWDYRYCWLRDAAGDRQPPGLRGSGPVRVGDLADTQVQLDVFGPITDLVHDLSLSRGSLGDRDWDVVTVMVRAVAARWSEPDHGIWEERHVPRHRVYSRGMCWQTLDRAIALAARFRRSADPDRVVLRDKIAADVGRRAGAEELFESLVRLTGPTGLLPESTTRSPNDHSATTRRPTRTWASSGARGCSTDDARQWQCPSRPSVCSGVTPGRVHWGTGRPVGPQVEFPSASVRQNHAASRPSGHPSGLSSHFSPRP</sequence>
<dbReference type="Gene3D" id="1.50.10.10">
    <property type="match status" value="2"/>
</dbReference>
<reference evidence="3 4" key="1">
    <citation type="submission" date="2018-05" db="EMBL/GenBank/DDBJ databases">
        <title>Genomic Encyclopedia of Type Strains, Phase IV (KMG-IV): sequencing the most valuable type-strain genomes for metagenomic binning, comparative biology and taxonomic classification.</title>
        <authorList>
            <person name="Goeker M."/>
        </authorList>
    </citation>
    <scope>NUCLEOTIDE SEQUENCE [LARGE SCALE GENOMIC DNA]</scope>
    <source>
        <strain evidence="3 4">DSM 45480</strain>
    </source>
</reference>
<feature type="region of interest" description="Disordered" evidence="1">
    <location>
        <begin position="190"/>
        <end position="238"/>
    </location>
</feature>
<dbReference type="Proteomes" id="UP000246005">
    <property type="component" value="Unassembled WGS sequence"/>
</dbReference>